<keyword evidence="2" id="KW-0863">Zinc-finger</keyword>
<gene>
    <name evidence="7" type="ORF">AV274_4351</name>
</gene>
<dbReference type="InterPro" id="IPR036236">
    <property type="entry name" value="Znf_C2H2_sf"/>
</dbReference>
<dbReference type="GO" id="GO:0046540">
    <property type="term" value="C:U4/U6 x U5 tri-snRNP complex"/>
    <property type="evidence" value="ECO:0007669"/>
    <property type="project" value="TreeGrafter"/>
</dbReference>
<feature type="domain" description="U1-type" evidence="6">
    <location>
        <begin position="83"/>
        <end position="117"/>
    </location>
</feature>
<dbReference type="AlphaFoldDB" id="A0A196SAC0"/>
<evidence type="ECO:0000256" key="4">
    <source>
        <dbReference type="ARBA" id="ARBA00023242"/>
    </source>
</evidence>
<dbReference type="GO" id="GO:0000398">
    <property type="term" value="P:mRNA splicing, via spliceosome"/>
    <property type="evidence" value="ECO:0007669"/>
    <property type="project" value="InterPro"/>
</dbReference>
<feature type="region of interest" description="Disordered" evidence="5">
    <location>
        <begin position="1"/>
        <end position="51"/>
    </location>
</feature>
<evidence type="ECO:0000259" key="6">
    <source>
        <dbReference type="SMART" id="SM00451"/>
    </source>
</evidence>
<dbReference type="Gene3D" id="3.30.160.60">
    <property type="entry name" value="Classic Zinc Finger"/>
    <property type="match status" value="1"/>
</dbReference>
<dbReference type="EMBL" id="LXWW01000305">
    <property type="protein sequence ID" value="OAO14005.1"/>
    <property type="molecule type" value="Genomic_DNA"/>
</dbReference>
<dbReference type="OrthoDB" id="30343at2759"/>
<evidence type="ECO:0000313" key="7">
    <source>
        <dbReference type="EMBL" id="OAO14005.1"/>
    </source>
</evidence>
<feature type="compositionally biased region" description="Acidic residues" evidence="5">
    <location>
        <begin position="161"/>
        <end position="172"/>
    </location>
</feature>
<proteinExistence type="predicted"/>
<evidence type="ECO:0000256" key="3">
    <source>
        <dbReference type="ARBA" id="ARBA00022833"/>
    </source>
</evidence>
<dbReference type="PANTHER" id="PTHR45986:SF1">
    <property type="entry name" value="ZINC FINGER MATRIN-TYPE PROTEIN 2"/>
    <property type="match status" value="1"/>
</dbReference>
<keyword evidence="3" id="KW-0862">Zinc</keyword>
<dbReference type="Proteomes" id="UP000078348">
    <property type="component" value="Unassembled WGS sequence"/>
</dbReference>
<reference evidence="7 8" key="1">
    <citation type="submission" date="2016-05" db="EMBL/GenBank/DDBJ databases">
        <title>Nuclear genome of Blastocystis sp. subtype 1 NandII.</title>
        <authorList>
            <person name="Gentekaki E."/>
            <person name="Curtis B."/>
            <person name="Stairs C."/>
            <person name="Eme L."/>
            <person name="Herman E."/>
            <person name="Klimes V."/>
            <person name="Arias M.C."/>
            <person name="Elias M."/>
            <person name="Hilliou F."/>
            <person name="Klute M."/>
            <person name="Malik S.-B."/>
            <person name="Pightling A."/>
            <person name="Rachubinski R."/>
            <person name="Salas D."/>
            <person name="Schlacht A."/>
            <person name="Suga H."/>
            <person name="Archibald J."/>
            <person name="Ball S.G."/>
            <person name="Clark G."/>
            <person name="Dacks J."/>
            <person name="Van Der Giezen M."/>
            <person name="Tsaousis A."/>
            <person name="Roger A."/>
        </authorList>
    </citation>
    <scope>NUCLEOTIDE SEQUENCE [LARGE SCALE GENOMIC DNA]</scope>
    <source>
        <strain evidence="8">ATCC 50177 / NandII</strain>
    </source>
</reference>
<dbReference type="InterPro" id="IPR040107">
    <property type="entry name" value="Snu23"/>
</dbReference>
<dbReference type="Pfam" id="PF12874">
    <property type="entry name" value="zf-met"/>
    <property type="match status" value="1"/>
</dbReference>
<keyword evidence="1" id="KW-0479">Metal-binding</keyword>
<dbReference type="SUPFAM" id="SSF57667">
    <property type="entry name" value="beta-beta-alpha zinc fingers"/>
    <property type="match status" value="1"/>
</dbReference>
<dbReference type="PANTHER" id="PTHR45986">
    <property type="entry name" value="ZINC FINGER MATRIN-TYPE PROTEIN 2"/>
    <property type="match status" value="1"/>
</dbReference>
<feature type="region of interest" description="Disordered" evidence="5">
    <location>
        <begin position="156"/>
        <end position="177"/>
    </location>
</feature>
<evidence type="ECO:0000256" key="5">
    <source>
        <dbReference type="SAM" id="MobiDB-lite"/>
    </source>
</evidence>
<accession>A0A196SAC0</accession>
<dbReference type="SMART" id="SM00451">
    <property type="entry name" value="ZnF_U1"/>
    <property type="match status" value="1"/>
</dbReference>
<organism evidence="7 8">
    <name type="scientific">Blastocystis sp. subtype 1 (strain ATCC 50177 / NandII)</name>
    <dbReference type="NCBI Taxonomy" id="478820"/>
    <lineage>
        <taxon>Eukaryota</taxon>
        <taxon>Sar</taxon>
        <taxon>Stramenopiles</taxon>
        <taxon>Bigyra</taxon>
        <taxon>Opalozoa</taxon>
        <taxon>Opalinata</taxon>
        <taxon>Blastocystidae</taxon>
        <taxon>Blastocystis</taxon>
    </lineage>
</organism>
<dbReference type="GO" id="GO:0005681">
    <property type="term" value="C:spliceosomal complex"/>
    <property type="evidence" value="ECO:0007669"/>
    <property type="project" value="InterPro"/>
</dbReference>
<evidence type="ECO:0000313" key="8">
    <source>
        <dbReference type="Proteomes" id="UP000078348"/>
    </source>
</evidence>
<dbReference type="GO" id="GO:0008270">
    <property type="term" value="F:zinc ion binding"/>
    <property type="evidence" value="ECO:0007669"/>
    <property type="project" value="UniProtKB-KW"/>
</dbReference>
<dbReference type="InterPro" id="IPR013087">
    <property type="entry name" value="Znf_C2H2_type"/>
</dbReference>
<keyword evidence="8" id="KW-1185">Reference proteome</keyword>
<comment type="caution">
    <text evidence="7">The sequence shown here is derived from an EMBL/GenBank/DDBJ whole genome shotgun (WGS) entry which is preliminary data.</text>
</comment>
<dbReference type="InterPro" id="IPR003604">
    <property type="entry name" value="Matrin/U1-like-C_Znf_C2H2"/>
</dbReference>
<keyword evidence="4" id="KW-0539">Nucleus</keyword>
<sequence length="207" mass="23448">MSTVENGSSRDDAPKSASGPSASMKRTAAPTEESAPEKKSHTTYYSPDGTERKFISARDRKLDLDREIGKVKVITDSSKESEAGGYWCDVCKCSLKDSKAWLDHINGRKHQHHLGNVVRVEHVTVSDVKKKFESLKKGTTKVSAKDLYLKEREERLKKQQEEEEKKEDEEDEETRKLKEMMGFGGFGSAKKKWTVFSQTGATRVEWT</sequence>
<dbReference type="GO" id="GO:0003676">
    <property type="term" value="F:nucleic acid binding"/>
    <property type="evidence" value="ECO:0007669"/>
    <property type="project" value="InterPro"/>
</dbReference>
<evidence type="ECO:0000256" key="2">
    <source>
        <dbReference type="ARBA" id="ARBA00022771"/>
    </source>
</evidence>
<evidence type="ECO:0000256" key="1">
    <source>
        <dbReference type="ARBA" id="ARBA00022723"/>
    </source>
</evidence>
<name>A0A196SAC0_BLAHN</name>
<protein>
    <submittedName>
        <fullName evidence="7">Zinc finger matrin-type protein</fullName>
    </submittedName>
</protein>
<dbReference type="STRING" id="478820.A0A196SAC0"/>